<dbReference type="GO" id="GO:0016020">
    <property type="term" value="C:membrane"/>
    <property type="evidence" value="ECO:0007669"/>
    <property type="project" value="UniProtKB-SubCell"/>
</dbReference>
<accession>A0A1S3HHB7</accession>
<evidence type="ECO:0000256" key="3">
    <source>
        <dbReference type="ARBA" id="ARBA00022692"/>
    </source>
</evidence>
<feature type="transmembrane region" description="Helical" evidence="7">
    <location>
        <begin position="153"/>
        <end position="174"/>
    </location>
</feature>
<name>A0A1S3HHB7_LINAN</name>
<feature type="transmembrane region" description="Helical" evidence="7">
    <location>
        <begin position="404"/>
        <end position="424"/>
    </location>
</feature>
<dbReference type="NCBIfam" id="NF037979">
    <property type="entry name" value="Na_transp"/>
    <property type="match status" value="1"/>
</dbReference>
<feature type="binding site" evidence="6">
    <location>
        <position position="353"/>
    </location>
    <ligand>
        <name>Na(+)</name>
        <dbReference type="ChEBI" id="CHEBI:29101"/>
        <label>1</label>
    </ligand>
</feature>
<dbReference type="InterPro" id="IPR000175">
    <property type="entry name" value="Na/ntran_symport"/>
</dbReference>
<evidence type="ECO:0000256" key="2">
    <source>
        <dbReference type="ARBA" id="ARBA00022448"/>
    </source>
</evidence>
<evidence type="ECO:0000313" key="9">
    <source>
        <dbReference type="RefSeq" id="XP_013385475.1"/>
    </source>
</evidence>
<feature type="binding site" evidence="6">
    <location>
        <position position="36"/>
    </location>
    <ligand>
        <name>Na(+)</name>
        <dbReference type="ChEBI" id="CHEBI:29101"/>
        <label>1</label>
    </ligand>
</feature>
<dbReference type="GO" id="GO:0046872">
    <property type="term" value="F:metal ion binding"/>
    <property type="evidence" value="ECO:0007669"/>
    <property type="project" value="UniProtKB-KW"/>
</dbReference>
<dbReference type="RefSeq" id="XP_013385475.1">
    <property type="nucleotide sequence ID" value="XM_013530021.2"/>
</dbReference>
<dbReference type="PANTHER" id="PTHR42948">
    <property type="entry name" value="TRANSPORTER"/>
    <property type="match status" value="1"/>
</dbReference>
<dbReference type="InterPro" id="IPR037272">
    <property type="entry name" value="SNS_sf"/>
</dbReference>
<dbReference type="OMA" id="LPKMAMN"/>
<dbReference type="PANTHER" id="PTHR42948:SF1">
    <property type="entry name" value="TRANSPORTER"/>
    <property type="match status" value="1"/>
</dbReference>
<evidence type="ECO:0000256" key="7">
    <source>
        <dbReference type="SAM" id="Phobius"/>
    </source>
</evidence>
<dbReference type="InterPro" id="IPR047218">
    <property type="entry name" value="YocR/YhdH-like"/>
</dbReference>
<evidence type="ECO:0000256" key="6">
    <source>
        <dbReference type="PIRSR" id="PIRSR600175-1"/>
    </source>
</evidence>
<feature type="transmembrane region" description="Helical" evidence="7">
    <location>
        <begin position="487"/>
        <end position="510"/>
    </location>
</feature>
<feature type="transmembrane region" description="Helical" evidence="7">
    <location>
        <begin position="334"/>
        <end position="362"/>
    </location>
</feature>
<dbReference type="Proteomes" id="UP000085678">
    <property type="component" value="Unplaced"/>
</dbReference>
<dbReference type="Pfam" id="PF00209">
    <property type="entry name" value="SNF"/>
    <property type="match status" value="2"/>
</dbReference>
<dbReference type="KEGG" id="lak:106155279"/>
<dbReference type="InParanoid" id="A0A1S3HHB7"/>
<feature type="transmembrane region" description="Helical" evidence="7">
    <location>
        <begin position="275"/>
        <end position="295"/>
    </location>
</feature>
<organism evidence="8 9">
    <name type="scientific">Lingula anatina</name>
    <name type="common">Brachiopod</name>
    <name type="synonym">Lingula unguis</name>
    <dbReference type="NCBI Taxonomy" id="7574"/>
    <lineage>
        <taxon>Eukaryota</taxon>
        <taxon>Metazoa</taxon>
        <taxon>Spiralia</taxon>
        <taxon>Lophotrochozoa</taxon>
        <taxon>Brachiopoda</taxon>
        <taxon>Linguliformea</taxon>
        <taxon>Lingulata</taxon>
        <taxon>Lingulida</taxon>
        <taxon>Linguloidea</taxon>
        <taxon>Lingulidae</taxon>
        <taxon>Lingula</taxon>
    </lineage>
</organism>
<keyword evidence="4 7" id="KW-1133">Transmembrane helix</keyword>
<feature type="transmembrane region" description="Helical" evidence="7">
    <location>
        <begin position="445"/>
        <end position="467"/>
    </location>
</feature>
<dbReference type="AlphaFoldDB" id="A0A1S3HHB7"/>
<keyword evidence="6" id="KW-0479">Metal-binding</keyword>
<evidence type="ECO:0000256" key="1">
    <source>
        <dbReference type="ARBA" id="ARBA00004141"/>
    </source>
</evidence>
<proteinExistence type="predicted"/>
<evidence type="ECO:0000256" key="4">
    <source>
        <dbReference type="ARBA" id="ARBA00022989"/>
    </source>
</evidence>
<keyword evidence="2" id="KW-0813">Transport</keyword>
<evidence type="ECO:0000256" key="5">
    <source>
        <dbReference type="ARBA" id="ARBA00023136"/>
    </source>
</evidence>
<feature type="binding site" evidence="6">
    <location>
        <position position="40"/>
    </location>
    <ligand>
        <name>Na(+)</name>
        <dbReference type="ChEBI" id="CHEBI:29101"/>
        <label>1</label>
    </ligand>
</feature>
<dbReference type="STRING" id="7574.A0A1S3HHB7"/>
<sequence length="573" mass="64781">METDEEKLLAKEKNTVVKSTYKYKLGVIFACLGTVVGTGNIWRFPRILATNSDTKGGLVFLIVWLFFLFFWSIPMLLTEYSIGRYTRKATIQAFRHFHGDKATWAGAWVTLVSFFISCYYSVVVGWCFYYFGFAIGNPLPENNEEGKKIFDDFVVHSSWPILFHAAAILCAGVATYKGVKTIERACMVMVPTLLVIVIFTFIWSLTRKWSNIGLTYMFTPSWESFGDPRLWVDAVSQNAFDTGAGMGLIIPYAAYMTSNHGIVRYGTLIPATNNMVSLICGMTIISTAFSSLVALQPTITQEDVVNILKDSGPGSTGVTFIWVPVLFQAAGDEFGRVLCVLFFLCLSFAGLSSLISNVELLAQTMEDFGLKRKFGSPISLLLVFLIGLPSAFSLDFLSNQDFVWGFALLINGLMLQGLVIFYGANTYRQTVFNNFSLDDWYLPKLWHWIVKFIAPLEAVVLLVWWAIDLIVFEEEKDQRWYEFGAESFMLTIVQWLGFMLLVVIANILLIKFRPHWFQVSEVIRPSPSTPYVKYGANDDGVDIFSTSEKLYENEDMGKKTKMYADHSSETSFK</sequence>
<dbReference type="PRINTS" id="PR00176">
    <property type="entry name" value="NANEUSMPORT"/>
</dbReference>
<gene>
    <name evidence="9" type="primary">LOC106155279</name>
</gene>
<feature type="binding site" evidence="6">
    <location>
        <position position="33"/>
    </location>
    <ligand>
        <name>Na(+)</name>
        <dbReference type="ChEBI" id="CHEBI:29101"/>
        <label>1</label>
    </ligand>
</feature>
<reference evidence="9" key="1">
    <citation type="submission" date="2025-08" db="UniProtKB">
        <authorList>
            <consortium name="RefSeq"/>
        </authorList>
    </citation>
    <scope>IDENTIFICATION</scope>
    <source>
        <tissue evidence="9">Gonads</tissue>
    </source>
</reference>
<evidence type="ECO:0000313" key="8">
    <source>
        <dbReference type="Proteomes" id="UP000085678"/>
    </source>
</evidence>
<keyword evidence="5 7" id="KW-0472">Membrane</keyword>
<dbReference type="GeneID" id="106155279"/>
<feature type="transmembrane region" description="Helical" evidence="7">
    <location>
        <begin position="62"/>
        <end position="82"/>
    </location>
</feature>
<comment type="subcellular location">
    <subcellularLocation>
        <location evidence="1">Membrane</location>
        <topology evidence="1">Multi-pass membrane protein</topology>
    </subcellularLocation>
</comment>
<keyword evidence="8" id="KW-1185">Reference proteome</keyword>
<dbReference type="OrthoDB" id="6581954at2759"/>
<feature type="transmembrane region" description="Helical" evidence="7">
    <location>
        <begin position="103"/>
        <end position="133"/>
    </location>
</feature>
<dbReference type="PROSITE" id="PS50267">
    <property type="entry name" value="NA_NEUROTRAN_SYMP_3"/>
    <property type="match status" value="1"/>
</dbReference>
<feature type="binding site" evidence="6">
    <location>
        <position position="273"/>
    </location>
    <ligand>
        <name>Na(+)</name>
        <dbReference type="ChEBI" id="CHEBI:29101"/>
        <label>1</label>
    </ligand>
</feature>
<feature type="transmembrane region" description="Helical" evidence="7">
    <location>
        <begin position="186"/>
        <end position="206"/>
    </location>
</feature>
<dbReference type="CDD" id="cd10336">
    <property type="entry name" value="SLC6sbd_Tyt1-Like"/>
    <property type="match status" value="1"/>
</dbReference>
<feature type="transmembrane region" description="Helical" evidence="7">
    <location>
        <begin position="374"/>
        <end position="392"/>
    </location>
</feature>
<protein>
    <submittedName>
        <fullName evidence="9">Uncharacterized protein LOC106155279</fullName>
    </submittedName>
</protein>
<dbReference type="SUPFAM" id="SSF161070">
    <property type="entry name" value="SNF-like"/>
    <property type="match status" value="1"/>
</dbReference>
<feature type="transmembrane region" description="Helical" evidence="7">
    <location>
        <begin position="21"/>
        <end position="42"/>
    </location>
</feature>
<keyword evidence="3 7" id="KW-0812">Transmembrane</keyword>
<keyword evidence="6" id="KW-0915">Sodium</keyword>